<reference evidence="2 3" key="1">
    <citation type="submission" date="2019-06" db="EMBL/GenBank/DDBJ databases">
        <title>Whole genome shotgun sequence of Nitrobacter winogradskyi NBRC 14297.</title>
        <authorList>
            <person name="Hosoyama A."/>
            <person name="Uohara A."/>
            <person name="Ohji S."/>
            <person name="Ichikawa N."/>
        </authorList>
    </citation>
    <scope>NUCLEOTIDE SEQUENCE [LARGE SCALE GENOMIC DNA]</scope>
    <source>
        <strain evidence="2 3">NBRC 14297</strain>
    </source>
</reference>
<sequence>MDFLLVGYNLVGTGRKQPIDAFDAEAMFENDGVSTGSDGHKTLSGHVGARSSDGDNRADLDHDIRSKITNAK</sequence>
<feature type="compositionally biased region" description="Basic and acidic residues" evidence="1">
    <location>
        <begin position="52"/>
        <end position="66"/>
    </location>
</feature>
<dbReference type="AlphaFoldDB" id="A0A4Y3WDV4"/>
<evidence type="ECO:0000256" key="1">
    <source>
        <dbReference type="SAM" id="MobiDB-lite"/>
    </source>
</evidence>
<proteinExistence type="predicted"/>
<evidence type="ECO:0000313" key="3">
    <source>
        <dbReference type="Proteomes" id="UP000318825"/>
    </source>
</evidence>
<evidence type="ECO:0000313" key="2">
    <source>
        <dbReference type="EMBL" id="GEC17074.1"/>
    </source>
</evidence>
<dbReference type="EMBL" id="BJNF01000088">
    <property type="protein sequence ID" value="GEC17074.1"/>
    <property type="molecule type" value="Genomic_DNA"/>
</dbReference>
<comment type="caution">
    <text evidence="2">The sequence shown here is derived from an EMBL/GenBank/DDBJ whole genome shotgun (WGS) entry which is preliminary data.</text>
</comment>
<protein>
    <submittedName>
        <fullName evidence="2">Uncharacterized protein</fullName>
    </submittedName>
</protein>
<gene>
    <name evidence="2" type="ORF">NWI01_29660</name>
</gene>
<feature type="region of interest" description="Disordered" evidence="1">
    <location>
        <begin position="31"/>
        <end position="72"/>
    </location>
</feature>
<accession>A0A4Y3WDV4</accession>
<organism evidence="2 3">
    <name type="scientific">Nitrobacter winogradskyi</name>
    <name type="common">Nitrobacter agilis</name>
    <dbReference type="NCBI Taxonomy" id="913"/>
    <lineage>
        <taxon>Bacteria</taxon>
        <taxon>Pseudomonadati</taxon>
        <taxon>Pseudomonadota</taxon>
        <taxon>Alphaproteobacteria</taxon>
        <taxon>Hyphomicrobiales</taxon>
        <taxon>Nitrobacteraceae</taxon>
        <taxon>Nitrobacter</taxon>
    </lineage>
</organism>
<dbReference type="Proteomes" id="UP000318825">
    <property type="component" value="Unassembled WGS sequence"/>
</dbReference>
<name>A0A4Y3WDV4_NITWI</name>